<keyword evidence="11" id="KW-1185">Reference proteome</keyword>
<dbReference type="PANTHER" id="PTHR46825:SF11">
    <property type="entry name" value="PENICILLIN-BINDING PROTEIN 4"/>
    <property type="match status" value="1"/>
</dbReference>
<evidence type="ECO:0000256" key="7">
    <source>
        <dbReference type="SAM" id="Phobius"/>
    </source>
</evidence>
<dbReference type="PROSITE" id="PS50929">
    <property type="entry name" value="ABC_TM1F"/>
    <property type="match status" value="1"/>
</dbReference>
<evidence type="ECO:0000256" key="1">
    <source>
        <dbReference type="ARBA" id="ARBA00004651"/>
    </source>
</evidence>
<keyword evidence="5 7" id="KW-1133">Transmembrane helix</keyword>
<dbReference type="Pfam" id="PF00664">
    <property type="entry name" value="ABC_membrane"/>
    <property type="match status" value="1"/>
</dbReference>
<dbReference type="PANTHER" id="PTHR46825">
    <property type="entry name" value="D-ALANYL-D-ALANINE-CARBOXYPEPTIDASE/ENDOPEPTIDASE AMPH"/>
    <property type="match status" value="1"/>
</dbReference>
<comment type="subcellular location">
    <subcellularLocation>
        <location evidence="1">Cell membrane</location>
        <topology evidence="1">Multi-pass membrane protein</topology>
    </subcellularLocation>
</comment>
<dbReference type="InterPro" id="IPR005898">
    <property type="entry name" value="Cyc_pep_transpt_SyrD/YojI"/>
</dbReference>
<evidence type="ECO:0000259" key="8">
    <source>
        <dbReference type="PROSITE" id="PS50893"/>
    </source>
</evidence>
<dbReference type="InterPro" id="IPR003593">
    <property type="entry name" value="AAA+_ATPase"/>
</dbReference>
<comment type="caution">
    <text evidence="10">The sequence shown here is derived from an EMBL/GenBank/DDBJ whole genome shotgun (WGS) entry which is preliminary data.</text>
</comment>
<dbReference type="Pfam" id="PF00144">
    <property type="entry name" value="Beta-lactamase"/>
    <property type="match status" value="1"/>
</dbReference>
<reference evidence="10 11" key="1">
    <citation type="submission" date="2019-02" db="EMBL/GenBank/DDBJ databases">
        <authorList>
            <person name="Goldberg S.R."/>
            <person name="Haltli B.A."/>
            <person name="Correa H."/>
            <person name="Russell K.G."/>
        </authorList>
    </citation>
    <scope>NUCLEOTIDE SEQUENCE [LARGE SCALE GENOMIC DNA]</scope>
    <source>
        <strain evidence="10 11">JCM 16186</strain>
    </source>
</reference>
<dbReference type="PROSITE" id="PS00211">
    <property type="entry name" value="ABC_TRANSPORTER_1"/>
    <property type="match status" value="1"/>
</dbReference>
<dbReference type="EMBL" id="SMLW01000534">
    <property type="protein sequence ID" value="MTI25702.1"/>
    <property type="molecule type" value="Genomic_DNA"/>
</dbReference>
<keyword evidence="6 7" id="KW-0472">Membrane</keyword>
<feature type="transmembrane region" description="Helical" evidence="7">
    <location>
        <begin position="626"/>
        <end position="645"/>
    </location>
</feature>
<evidence type="ECO:0000256" key="2">
    <source>
        <dbReference type="ARBA" id="ARBA00022692"/>
    </source>
</evidence>
<dbReference type="InterPro" id="IPR012338">
    <property type="entry name" value="Beta-lactam/transpept-like"/>
</dbReference>
<name>A0ABW9RNI3_9BACT</name>
<dbReference type="NCBIfam" id="TIGR01194">
    <property type="entry name" value="cyc_pep_trnsptr"/>
    <property type="match status" value="1"/>
</dbReference>
<feature type="transmembrane region" description="Helical" evidence="7">
    <location>
        <begin position="525"/>
        <end position="542"/>
    </location>
</feature>
<evidence type="ECO:0000313" key="10">
    <source>
        <dbReference type="EMBL" id="MTI25702.1"/>
    </source>
</evidence>
<evidence type="ECO:0000259" key="9">
    <source>
        <dbReference type="PROSITE" id="PS50929"/>
    </source>
</evidence>
<feature type="domain" description="ABC transmembrane type-1" evidence="9">
    <location>
        <begin position="498"/>
        <end position="769"/>
    </location>
</feature>
<dbReference type="Pfam" id="PF00005">
    <property type="entry name" value="ABC_tran"/>
    <property type="match status" value="1"/>
</dbReference>
<keyword evidence="3" id="KW-0547">Nucleotide-binding</keyword>
<dbReference type="RefSeq" id="WP_155172044.1">
    <property type="nucleotide sequence ID" value="NZ_BAAAFL010000018.1"/>
</dbReference>
<dbReference type="InterPro" id="IPR003439">
    <property type="entry name" value="ABC_transporter-like_ATP-bd"/>
</dbReference>
<dbReference type="Gene3D" id="3.40.50.300">
    <property type="entry name" value="P-loop containing nucleotide triphosphate hydrolases"/>
    <property type="match status" value="1"/>
</dbReference>
<feature type="transmembrane region" description="Helical" evidence="7">
    <location>
        <begin position="380"/>
        <end position="403"/>
    </location>
</feature>
<dbReference type="SMART" id="SM00382">
    <property type="entry name" value="AAA"/>
    <property type="match status" value="1"/>
</dbReference>
<dbReference type="InterPro" id="IPR036640">
    <property type="entry name" value="ABC1_TM_sf"/>
</dbReference>
<sequence>MAKYLSINIIIIILFALTCRLSFSQSLSENQFFRVAEPIIRESMEEGDIPGLSVIVVNNGQLILKSYGYSDLKTGTKVNSKTLFQLGSCSKAFTGLAISKLVAQGLIDVDKYVSDYIPWFQVHFEGEDQKIKVRHLIYHTSGIPWSTISKIPVLQGENALELTIRKLVNQELSEVPGKKYEYATINYDILALILQKVTNISFEEYMKKDVLEELSLSGTTVGIPNSPELMSKGYKIGFFKAREFEAPVYQGNNAAGYLISNAEDIGRWLKFNMGYIDSEMKKLLPITHQRDKSVALHGMSAYAYGWQIALDGSGEVYHDGLNPNYSSYITFRPDDNIGVAVLANSNSPFTSVIGDKLIKVLAREEIPSTYDPGDRGDKTYVSVSIALGFYMLVVVCFLLFVFLGIVKQERVFEGLTWHKLGRLLLCLIAICPFLLGFYLLPRALFSFTWESIFVWTPMSFEVMIWSILLAISLSYLVYFITVFFPEQNEYKRKAPQILLMSILSGLSNVIVIMMVTSVIDSDIDIKFLIFYYVLTIGVYLLGRRYVQINLIRFTRGLVYDLRIQLIDKIFSTAFEKFETIDRGRVYTALNDDVNTIGNSTNLFVTLITSIITAVGAFLYLASLAFWATLITILLIVTIATLYYFAGQSTNIYYEKARDSRDVFMRLINGMIDGFKEISLHLNKKNEYKNDVADSAGEYRDKISKADIMFVDAFLVGESLLVVLLGVVSIGMLELFPNVGMYTVISFVIVLLYLIGPVNGILAAVPSLINLKIAWKRVKSFINEIPSSLDLNGTHGRVPQVIDKLEIRDLRFNYKNREGQEVFGVGPFNLKFNRGEVVFIIGGNGSGKTTFAKLLTGLYTSHEGKLLINGEIVQPSELSEYFSAVFSPPYLFNKLYNINVEEKKAEIDKYMTLLDLDKKVKIDHNGYSSIKLSSGQRKRLALLQCYIEDMPIYLFDEWAADQDPEYRNFFYRSLLPEMKMMGKIVVAITHDAHYFDVADRVLRMENGQLEECSTNVLA</sequence>
<evidence type="ECO:0000256" key="5">
    <source>
        <dbReference type="ARBA" id="ARBA00022989"/>
    </source>
</evidence>
<keyword evidence="4" id="KW-0067">ATP-binding</keyword>
<dbReference type="Gene3D" id="1.20.1560.10">
    <property type="entry name" value="ABC transporter type 1, transmembrane domain"/>
    <property type="match status" value="1"/>
</dbReference>
<feature type="transmembrane region" description="Helical" evidence="7">
    <location>
        <begin position="709"/>
        <end position="732"/>
    </location>
</feature>
<dbReference type="InterPro" id="IPR001466">
    <property type="entry name" value="Beta-lactam-related"/>
</dbReference>
<dbReference type="InterPro" id="IPR011527">
    <property type="entry name" value="ABC1_TM_dom"/>
</dbReference>
<keyword evidence="2 7" id="KW-0812">Transmembrane</keyword>
<evidence type="ECO:0000256" key="4">
    <source>
        <dbReference type="ARBA" id="ARBA00022840"/>
    </source>
</evidence>
<organism evidence="10 11">
    <name type="scientific">Fulvivirga kasyanovii</name>
    <dbReference type="NCBI Taxonomy" id="396812"/>
    <lineage>
        <taxon>Bacteria</taxon>
        <taxon>Pseudomonadati</taxon>
        <taxon>Bacteroidota</taxon>
        <taxon>Cytophagia</taxon>
        <taxon>Cytophagales</taxon>
        <taxon>Fulvivirgaceae</taxon>
        <taxon>Fulvivirga</taxon>
    </lineage>
</organism>
<dbReference type="SUPFAM" id="SSF52540">
    <property type="entry name" value="P-loop containing nucleoside triphosphate hydrolases"/>
    <property type="match status" value="1"/>
</dbReference>
<dbReference type="InterPro" id="IPR050491">
    <property type="entry name" value="AmpC-like"/>
</dbReference>
<dbReference type="InterPro" id="IPR017871">
    <property type="entry name" value="ABC_transporter-like_CS"/>
</dbReference>
<protein>
    <submittedName>
        <fullName evidence="10">Cyclic peptide export ABC transporter</fullName>
    </submittedName>
</protein>
<evidence type="ECO:0000313" key="11">
    <source>
        <dbReference type="Proteomes" id="UP000798808"/>
    </source>
</evidence>
<feature type="transmembrane region" description="Helical" evidence="7">
    <location>
        <begin position="497"/>
        <end position="519"/>
    </location>
</feature>
<feature type="transmembrane region" description="Helical" evidence="7">
    <location>
        <begin position="423"/>
        <end position="444"/>
    </location>
</feature>
<feature type="domain" description="ABC transporter" evidence="8">
    <location>
        <begin position="804"/>
        <end position="1017"/>
    </location>
</feature>
<evidence type="ECO:0000256" key="6">
    <source>
        <dbReference type="ARBA" id="ARBA00023136"/>
    </source>
</evidence>
<gene>
    <name evidence="10" type="ORF">E1163_12170</name>
</gene>
<dbReference type="Gene3D" id="3.40.710.10">
    <property type="entry name" value="DD-peptidase/beta-lactamase superfamily"/>
    <property type="match status" value="1"/>
</dbReference>
<dbReference type="InterPro" id="IPR027417">
    <property type="entry name" value="P-loop_NTPase"/>
</dbReference>
<dbReference type="Proteomes" id="UP000798808">
    <property type="component" value="Unassembled WGS sequence"/>
</dbReference>
<feature type="transmembrane region" description="Helical" evidence="7">
    <location>
        <begin position="738"/>
        <end position="768"/>
    </location>
</feature>
<dbReference type="SUPFAM" id="SSF90123">
    <property type="entry name" value="ABC transporter transmembrane region"/>
    <property type="match status" value="1"/>
</dbReference>
<feature type="transmembrane region" description="Helical" evidence="7">
    <location>
        <begin position="602"/>
        <end position="620"/>
    </location>
</feature>
<feature type="transmembrane region" description="Helical" evidence="7">
    <location>
        <begin position="464"/>
        <end position="485"/>
    </location>
</feature>
<evidence type="ECO:0000256" key="3">
    <source>
        <dbReference type="ARBA" id="ARBA00022741"/>
    </source>
</evidence>
<dbReference type="PROSITE" id="PS50893">
    <property type="entry name" value="ABC_TRANSPORTER_2"/>
    <property type="match status" value="1"/>
</dbReference>
<proteinExistence type="predicted"/>
<accession>A0ABW9RNI3</accession>
<dbReference type="SUPFAM" id="SSF56601">
    <property type="entry name" value="beta-lactamase/transpeptidase-like"/>
    <property type="match status" value="1"/>
</dbReference>